<dbReference type="InterPro" id="IPR010105">
    <property type="entry name" value="TonB_sidphr_rcpt"/>
</dbReference>
<proteinExistence type="inferred from homology"/>
<keyword evidence="13 14" id="KW-0998">Cell outer membrane</keyword>
<evidence type="ECO:0000256" key="14">
    <source>
        <dbReference type="PROSITE-ProRule" id="PRU01360"/>
    </source>
</evidence>
<evidence type="ECO:0000256" key="3">
    <source>
        <dbReference type="ARBA" id="ARBA00022448"/>
    </source>
</evidence>
<evidence type="ECO:0000256" key="8">
    <source>
        <dbReference type="ARBA" id="ARBA00023004"/>
    </source>
</evidence>
<gene>
    <name evidence="20" type="ORF">FJQ54_10845</name>
</gene>
<dbReference type="InterPro" id="IPR036942">
    <property type="entry name" value="Beta-barrel_TonB_sf"/>
</dbReference>
<keyword evidence="8" id="KW-0408">Iron</keyword>
<evidence type="ECO:0000259" key="18">
    <source>
        <dbReference type="Pfam" id="PF00593"/>
    </source>
</evidence>
<feature type="chain" id="PRO_5021376890" evidence="17">
    <location>
        <begin position="23"/>
        <end position="683"/>
    </location>
</feature>
<evidence type="ECO:0000256" key="11">
    <source>
        <dbReference type="ARBA" id="ARBA00023136"/>
    </source>
</evidence>
<dbReference type="PROSITE" id="PS52016">
    <property type="entry name" value="TONB_DEPENDENT_REC_3"/>
    <property type="match status" value="1"/>
</dbReference>
<dbReference type="InterPro" id="IPR010916">
    <property type="entry name" value="TonB_box_CS"/>
</dbReference>
<evidence type="ECO:0000256" key="17">
    <source>
        <dbReference type="SAM" id="SignalP"/>
    </source>
</evidence>
<dbReference type="GO" id="GO:0015891">
    <property type="term" value="P:siderophore transport"/>
    <property type="evidence" value="ECO:0007669"/>
    <property type="project" value="InterPro"/>
</dbReference>
<evidence type="ECO:0000256" key="10">
    <source>
        <dbReference type="ARBA" id="ARBA00023077"/>
    </source>
</evidence>
<evidence type="ECO:0000256" key="9">
    <source>
        <dbReference type="ARBA" id="ARBA00023065"/>
    </source>
</evidence>
<comment type="subcellular location">
    <subcellularLocation>
        <location evidence="1 14">Cell outer membrane</location>
        <topology evidence="1 14">Multi-pass membrane protein</topology>
    </subcellularLocation>
</comment>
<dbReference type="InterPro" id="IPR012910">
    <property type="entry name" value="Plug_dom"/>
</dbReference>
<organism evidence="20 21">
    <name type="scientific">Sandaracinobacter neustonicus</name>
    <dbReference type="NCBI Taxonomy" id="1715348"/>
    <lineage>
        <taxon>Bacteria</taxon>
        <taxon>Pseudomonadati</taxon>
        <taxon>Pseudomonadota</taxon>
        <taxon>Alphaproteobacteria</taxon>
        <taxon>Sphingomonadales</taxon>
        <taxon>Sphingosinicellaceae</taxon>
        <taxon>Sandaracinobacter</taxon>
    </lineage>
</organism>
<dbReference type="Gene3D" id="2.170.130.10">
    <property type="entry name" value="TonB-dependent receptor, plug domain"/>
    <property type="match status" value="1"/>
</dbReference>
<keyword evidence="6 14" id="KW-0812">Transmembrane</keyword>
<evidence type="ECO:0000313" key="20">
    <source>
        <dbReference type="EMBL" id="TPE60494.1"/>
    </source>
</evidence>
<accession>A0A501XJP1</accession>
<dbReference type="InterPro" id="IPR000531">
    <property type="entry name" value="Beta-barrel_TonB"/>
</dbReference>
<dbReference type="PANTHER" id="PTHR32552:SF68">
    <property type="entry name" value="FERRICHROME OUTER MEMBRANE TRANSPORTER_PHAGE RECEPTOR"/>
    <property type="match status" value="1"/>
</dbReference>
<sequence length="683" mass="76245">MAMMGRYMFGIAALLSSVSASAVRAEVASDGPEAETIIVTGNRAVNTGTKTDTPLIETPQSISIVTQEQLSIRNVQGVEEALRYTSGVVVDQQGYDPRYEQTSIRGFASTSFGDFRDGMKQVTSNGSYYRTEVYGLQAIEIFKGPSSVLYGQNAPGGLVNFITKRPTDSFFAEAQIDYGSFDRFVGRADIGGAATDNLSLRFTALARSSKTQIQDAPDDRIYVAPAATIRIGENTDITILGHYLYDNTMATPWYVTVDGQPTDVPIRDPSWDFFHQNQYQIGYLAEHRFSDKLRFRQNLRYGRIDLLEKYQFIAATDTESQVVIRGRGKLDETSDGFTLDNQLMFELGTGKLEHKILIGADYSSSRYDWQADLVIVDNILPYTNPDYNRSYEDPPLYATSSQTQKQLGVYLQDQIKLDALTATIGLRYDDAKSDTITLIYPGAYPLDPPETRDKATTWRAALSYKFDIGLLPYLSYSTSFQLTPGIDYFGNAFQPSRGKQFELGAKYELRAFPGFVTLAWFDLRQTNVLTTDADHIGFQIQTGAVKTHGLELEANLKPADRLNLILAYTYLDTKIESNDATNGKELLLQPRHTLSAFADYSLPFGLGFGGGLRYLGDSWADELNSIRNDSRLFVDAQLHYSWGKWRIGVNATNLFDKTSYNCSYGACARLPQRTVLASVKVRL</sequence>
<evidence type="ECO:0000256" key="7">
    <source>
        <dbReference type="ARBA" id="ARBA00022729"/>
    </source>
</evidence>
<evidence type="ECO:0000256" key="12">
    <source>
        <dbReference type="ARBA" id="ARBA00023170"/>
    </source>
</evidence>
<dbReference type="Proteomes" id="UP000319897">
    <property type="component" value="Unassembled WGS sequence"/>
</dbReference>
<dbReference type="Pfam" id="PF07715">
    <property type="entry name" value="Plug"/>
    <property type="match status" value="1"/>
</dbReference>
<dbReference type="PANTHER" id="PTHR32552">
    <property type="entry name" value="FERRICHROME IRON RECEPTOR-RELATED"/>
    <property type="match status" value="1"/>
</dbReference>
<reference evidence="20 21" key="1">
    <citation type="submission" date="2019-06" db="EMBL/GenBank/DDBJ databases">
        <authorList>
            <person name="Lee I."/>
            <person name="Jang G.I."/>
            <person name="Hwang C.Y."/>
        </authorList>
    </citation>
    <scope>NUCLEOTIDE SEQUENCE [LARGE SCALE GENOMIC DNA]</scope>
    <source>
        <strain evidence="20 21">PAMC 28131</strain>
    </source>
</reference>
<keyword evidence="10 15" id="KW-0798">TonB box</keyword>
<evidence type="ECO:0000256" key="6">
    <source>
        <dbReference type="ARBA" id="ARBA00022692"/>
    </source>
</evidence>
<feature type="short sequence motif" description="TonB box" evidence="15">
    <location>
        <begin position="36"/>
        <end position="42"/>
    </location>
</feature>
<dbReference type="GO" id="GO:0009279">
    <property type="term" value="C:cell outer membrane"/>
    <property type="evidence" value="ECO:0007669"/>
    <property type="project" value="UniProtKB-SubCell"/>
</dbReference>
<dbReference type="CDD" id="cd01347">
    <property type="entry name" value="ligand_gated_channel"/>
    <property type="match status" value="1"/>
</dbReference>
<dbReference type="GO" id="GO:0015344">
    <property type="term" value="F:siderophore uptake transmembrane transporter activity"/>
    <property type="evidence" value="ECO:0007669"/>
    <property type="project" value="TreeGrafter"/>
</dbReference>
<dbReference type="EMBL" id="VFSU01000026">
    <property type="protein sequence ID" value="TPE60494.1"/>
    <property type="molecule type" value="Genomic_DNA"/>
</dbReference>
<keyword evidence="7 17" id="KW-0732">Signal</keyword>
<dbReference type="GO" id="GO:0038023">
    <property type="term" value="F:signaling receptor activity"/>
    <property type="evidence" value="ECO:0007669"/>
    <property type="project" value="InterPro"/>
</dbReference>
<dbReference type="OrthoDB" id="9760333at2"/>
<keyword evidence="4 14" id="KW-1134">Transmembrane beta strand</keyword>
<evidence type="ECO:0000256" key="13">
    <source>
        <dbReference type="ARBA" id="ARBA00023237"/>
    </source>
</evidence>
<evidence type="ECO:0000313" key="21">
    <source>
        <dbReference type="Proteomes" id="UP000319897"/>
    </source>
</evidence>
<comment type="caution">
    <text evidence="20">The sequence shown here is derived from an EMBL/GenBank/DDBJ whole genome shotgun (WGS) entry which is preliminary data.</text>
</comment>
<evidence type="ECO:0000256" key="5">
    <source>
        <dbReference type="ARBA" id="ARBA00022496"/>
    </source>
</evidence>
<feature type="domain" description="TonB-dependent receptor plug" evidence="19">
    <location>
        <begin position="55"/>
        <end position="157"/>
    </location>
</feature>
<evidence type="ECO:0000259" key="19">
    <source>
        <dbReference type="Pfam" id="PF07715"/>
    </source>
</evidence>
<keyword evidence="21" id="KW-1185">Reference proteome</keyword>
<dbReference type="InterPro" id="IPR039426">
    <property type="entry name" value="TonB-dep_rcpt-like"/>
</dbReference>
<evidence type="ECO:0000256" key="16">
    <source>
        <dbReference type="RuleBase" id="RU003357"/>
    </source>
</evidence>
<keyword evidence="11 14" id="KW-0472">Membrane</keyword>
<keyword evidence="3 14" id="KW-0813">Transport</keyword>
<dbReference type="Gene3D" id="2.40.170.20">
    <property type="entry name" value="TonB-dependent receptor, beta-barrel domain"/>
    <property type="match status" value="1"/>
</dbReference>
<dbReference type="PROSITE" id="PS00430">
    <property type="entry name" value="TONB_DEPENDENT_REC_1"/>
    <property type="match status" value="1"/>
</dbReference>
<evidence type="ECO:0000256" key="4">
    <source>
        <dbReference type="ARBA" id="ARBA00022452"/>
    </source>
</evidence>
<evidence type="ECO:0000256" key="15">
    <source>
        <dbReference type="PROSITE-ProRule" id="PRU10143"/>
    </source>
</evidence>
<comment type="similarity">
    <text evidence="2 14 16">Belongs to the TonB-dependent receptor family.</text>
</comment>
<feature type="domain" description="TonB-dependent receptor-like beta-barrel" evidence="18">
    <location>
        <begin position="241"/>
        <end position="654"/>
    </location>
</feature>
<dbReference type="InterPro" id="IPR037066">
    <property type="entry name" value="Plug_dom_sf"/>
</dbReference>
<dbReference type="NCBIfam" id="TIGR01783">
    <property type="entry name" value="TonB-siderophor"/>
    <property type="match status" value="1"/>
</dbReference>
<dbReference type="Pfam" id="PF00593">
    <property type="entry name" value="TonB_dep_Rec_b-barrel"/>
    <property type="match status" value="1"/>
</dbReference>
<keyword evidence="5" id="KW-0410">Iron transport</keyword>
<evidence type="ECO:0000256" key="2">
    <source>
        <dbReference type="ARBA" id="ARBA00009810"/>
    </source>
</evidence>
<keyword evidence="12 20" id="KW-0675">Receptor</keyword>
<evidence type="ECO:0000256" key="1">
    <source>
        <dbReference type="ARBA" id="ARBA00004571"/>
    </source>
</evidence>
<dbReference type="SUPFAM" id="SSF56935">
    <property type="entry name" value="Porins"/>
    <property type="match status" value="1"/>
</dbReference>
<dbReference type="FunFam" id="2.170.130.10:FF:000001">
    <property type="entry name" value="Catecholate siderophore TonB-dependent receptor"/>
    <property type="match status" value="1"/>
</dbReference>
<feature type="signal peptide" evidence="17">
    <location>
        <begin position="1"/>
        <end position="22"/>
    </location>
</feature>
<name>A0A501XJP1_9SPHN</name>
<dbReference type="AlphaFoldDB" id="A0A501XJP1"/>
<keyword evidence="9" id="KW-0406">Ion transport</keyword>
<protein>
    <submittedName>
        <fullName evidence="20">TonB-dependent siderophore receptor</fullName>
    </submittedName>
</protein>